<dbReference type="Pfam" id="PF04995">
    <property type="entry name" value="CcmD"/>
    <property type="match status" value="1"/>
</dbReference>
<evidence type="ECO:0000313" key="13">
    <source>
        <dbReference type="EMBL" id="MVA96472.1"/>
    </source>
</evidence>
<reference evidence="13 14" key="1">
    <citation type="submission" date="2019-12" db="EMBL/GenBank/DDBJ databases">
        <title>Nitratireductor arenosus sp. nov., Isolated from sea sand, Jeju island, South Korea.</title>
        <authorList>
            <person name="Kim W."/>
        </authorList>
    </citation>
    <scope>NUCLEOTIDE SEQUENCE [LARGE SCALE GENOMIC DNA]</scope>
    <source>
        <strain evidence="13 14">CAU 1489</strain>
    </source>
</reference>
<keyword evidence="7 12" id="KW-0997">Cell inner membrane</keyword>
<keyword evidence="8 12" id="KW-0812">Transmembrane</keyword>
<proteinExistence type="inferred from homology"/>
<evidence type="ECO:0000256" key="12">
    <source>
        <dbReference type="RuleBase" id="RU363101"/>
    </source>
</evidence>
<keyword evidence="9 12" id="KW-0201">Cytochrome c-type biogenesis</keyword>
<evidence type="ECO:0000313" key="14">
    <source>
        <dbReference type="Proteomes" id="UP000463224"/>
    </source>
</evidence>
<comment type="similarity">
    <text evidence="3 12">Belongs to the CcmD/CycX/HelD family.</text>
</comment>
<comment type="subcellular location">
    <subcellularLocation>
        <location evidence="2 12">Cell inner membrane</location>
        <topology evidence="2 12">Single-pass membrane protein</topology>
    </subcellularLocation>
</comment>
<dbReference type="InterPro" id="IPR007078">
    <property type="entry name" value="Haem_export_protD_CcmD"/>
</dbReference>
<evidence type="ECO:0000256" key="2">
    <source>
        <dbReference type="ARBA" id="ARBA00004377"/>
    </source>
</evidence>
<evidence type="ECO:0000256" key="7">
    <source>
        <dbReference type="ARBA" id="ARBA00022519"/>
    </source>
</evidence>
<keyword evidence="14" id="KW-1185">Reference proteome</keyword>
<dbReference type="RefSeq" id="WP_156711409.1">
    <property type="nucleotide sequence ID" value="NZ_WPHG01000001.1"/>
</dbReference>
<comment type="function">
    <text evidence="1 12">Required for the export of heme to the periplasm for the biogenesis of c-type cytochromes.</text>
</comment>
<organism evidence="13 14">
    <name type="scientific">Nitratireductor arenosus</name>
    <dbReference type="NCBI Taxonomy" id="2682096"/>
    <lineage>
        <taxon>Bacteria</taxon>
        <taxon>Pseudomonadati</taxon>
        <taxon>Pseudomonadota</taxon>
        <taxon>Alphaproteobacteria</taxon>
        <taxon>Hyphomicrobiales</taxon>
        <taxon>Phyllobacteriaceae</taxon>
        <taxon>Nitratireductor</taxon>
    </lineage>
</organism>
<evidence type="ECO:0000256" key="10">
    <source>
        <dbReference type="ARBA" id="ARBA00022989"/>
    </source>
</evidence>
<feature type="transmembrane region" description="Helical" evidence="12">
    <location>
        <begin position="6"/>
        <end position="27"/>
    </location>
</feature>
<evidence type="ECO:0000256" key="8">
    <source>
        <dbReference type="ARBA" id="ARBA00022692"/>
    </source>
</evidence>
<gene>
    <name evidence="13" type="primary">ccmD</name>
    <name evidence="13" type="ORF">GN330_04325</name>
</gene>
<dbReference type="Proteomes" id="UP000463224">
    <property type="component" value="Unassembled WGS sequence"/>
</dbReference>
<keyword evidence="6 12" id="KW-1003">Cell membrane</keyword>
<dbReference type="NCBIfam" id="TIGR03141">
    <property type="entry name" value="cytochro_ccmD"/>
    <property type="match status" value="1"/>
</dbReference>
<evidence type="ECO:0000256" key="9">
    <source>
        <dbReference type="ARBA" id="ARBA00022748"/>
    </source>
</evidence>
<dbReference type="AlphaFoldDB" id="A0A844QB81"/>
<dbReference type="GO" id="GO:0017004">
    <property type="term" value="P:cytochrome complex assembly"/>
    <property type="evidence" value="ECO:0007669"/>
    <property type="project" value="UniProtKB-KW"/>
</dbReference>
<evidence type="ECO:0000256" key="1">
    <source>
        <dbReference type="ARBA" id="ARBA00002442"/>
    </source>
</evidence>
<name>A0A844QB81_9HYPH</name>
<sequence length="57" mass="6105">MTHALYVAAAYGLSALAIGGLVVWTLFDQRARKAELAVLEAQGVRRRSDAKTKDASS</sequence>
<keyword evidence="5 12" id="KW-0813">Transport</keyword>
<comment type="caution">
    <text evidence="13">The sequence shown here is derived from an EMBL/GenBank/DDBJ whole genome shotgun (WGS) entry which is preliminary data.</text>
</comment>
<dbReference type="GO" id="GO:0015886">
    <property type="term" value="P:heme transport"/>
    <property type="evidence" value="ECO:0007669"/>
    <property type="project" value="InterPro"/>
</dbReference>
<keyword evidence="10 12" id="KW-1133">Transmembrane helix</keyword>
<evidence type="ECO:0000256" key="5">
    <source>
        <dbReference type="ARBA" id="ARBA00022448"/>
    </source>
</evidence>
<evidence type="ECO:0000256" key="4">
    <source>
        <dbReference type="ARBA" id="ARBA00016461"/>
    </source>
</evidence>
<dbReference type="GO" id="GO:0005886">
    <property type="term" value="C:plasma membrane"/>
    <property type="evidence" value="ECO:0007669"/>
    <property type="project" value="UniProtKB-SubCell"/>
</dbReference>
<accession>A0A844QB81</accession>
<evidence type="ECO:0000256" key="3">
    <source>
        <dbReference type="ARBA" id="ARBA00008741"/>
    </source>
</evidence>
<keyword evidence="11 12" id="KW-0472">Membrane</keyword>
<dbReference type="EMBL" id="WPHG01000001">
    <property type="protein sequence ID" value="MVA96472.1"/>
    <property type="molecule type" value="Genomic_DNA"/>
</dbReference>
<evidence type="ECO:0000256" key="11">
    <source>
        <dbReference type="ARBA" id="ARBA00023136"/>
    </source>
</evidence>
<protein>
    <recommendedName>
        <fullName evidence="4 12">Heme exporter protein D</fullName>
    </recommendedName>
</protein>
<evidence type="ECO:0000256" key="6">
    <source>
        <dbReference type="ARBA" id="ARBA00022475"/>
    </source>
</evidence>